<comment type="caution">
    <text evidence="9">The sequence shown here is derived from an EMBL/GenBank/DDBJ whole genome shotgun (WGS) entry which is preliminary data.</text>
</comment>
<keyword evidence="3" id="KW-0548">Nucleotidyltransferase</keyword>
<dbReference type="GO" id="GO:0003964">
    <property type="term" value="F:RNA-directed DNA polymerase activity"/>
    <property type="evidence" value="ECO:0007669"/>
    <property type="project" value="UniProtKB-KW"/>
</dbReference>
<gene>
    <name evidence="9" type="primary">TY3B-I</name>
    <name evidence="9" type="ORF">T12_15446</name>
</gene>
<name>A0A0V0YPM8_9BILA</name>
<evidence type="ECO:0000313" key="10">
    <source>
        <dbReference type="Proteomes" id="UP000054783"/>
    </source>
</evidence>
<evidence type="ECO:0000259" key="8">
    <source>
        <dbReference type="Pfam" id="PF00078"/>
    </source>
</evidence>
<keyword evidence="7" id="KW-0695">RNA-directed DNA polymerase</keyword>
<dbReference type="InterPro" id="IPR043502">
    <property type="entry name" value="DNA/RNA_pol_sf"/>
</dbReference>
<dbReference type="GO" id="GO:0004519">
    <property type="term" value="F:endonuclease activity"/>
    <property type="evidence" value="ECO:0007669"/>
    <property type="project" value="UniProtKB-KW"/>
</dbReference>
<keyword evidence="6" id="KW-0378">Hydrolase</keyword>
<dbReference type="STRING" id="990121.A0A0V0YPM8"/>
<keyword evidence="1" id="KW-0645">Protease</keyword>
<dbReference type="Proteomes" id="UP000054783">
    <property type="component" value="Unassembled WGS sequence"/>
</dbReference>
<dbReference type="FunFam" id="3.10.10.10:FF:000007">
    <property type="entry name" value="Retrovirus-related Pol polyprotein from transposon 17.6-like Protein"/>
    <property type="match status" value="1"/>
</dbReference>
<protein>
    <submittedName>
        <fullName evidence="9">Transposon Ty3-I Gag-Pol polyprotein</fullName>
    </submittedName>
</protein>
<evidence type="ECO:0000256" key="6">
    <source>
        <dbReference type="ARBA" id="ARBA00022801"/>
    </source>
</evidence>
<dbReference type="AlphaFoldDB" id="A0A0V0YPM8"/>
<evidence type="ECO:0000256" key="7">
    <source>
        <dbReference type="ARBA" id="ARBA00022918"/>
    </source>
</evidence>
<dbReference type="SUPFAM" id="SSF56672">
    <property type="entry name" value="DNA/RNA polymerases"/>
    <property type="match status" value="1"/>
</dbReference>
<dbReference type="CDD" id="cd01647">
    <property type="entry name" value="RT_LTR"/>
    <property type="match status" value="1"/>
</dbReference>
<evidence type="ECO:0000256" key="1">
    <source>
        <dbReference type="ARBA" id="ARBA00022670"/>
    </source>
</evidence>
<dbReference type="GO" id="GO:0006508">
    <property type="term" value="P:proteolysis"/>
    <property type="evidence" value="ECO:0007669"/>
    <property type="project" value="UniProtKB-KW"/>
</dbReference>
<keyword evidence="5" id="KW-0255">Endonuclease</keyword>
<evidence type="ECO:0000256" key="3">
    <source>
        <dbReference type="ARBA" id="ARBA00022695"/>
    </source>
</evidence>
<proteinExistence type="predicted"/>
<keyword evidence="2" id="KW-0808">Transferase</keyword>
<evidence type="ECO:0000256" key="2">
    <source>
        <dbReference type="ARBA" id="ARBA00022679"/>
    </source>
</evidence>
<dbReference type="InterPro" id="IPR053134">
    <property type="entry name" value="RNA-dir_DNA_polymerase"/>
</dbReference>
<dbReference type="InterPro" id="IPR000477">
    <property type="entry name" value="RT_dom"/>
</dbReference>
<dbReference type="GO" id="GO:0008233">
    <property type="term" value="F:peptidase activity"/>
    <property type="evidence" value="ECO:0007669"/>
    <property type="project" value="UniProtKB-KW"/>
</dbReference>
<dbReference type="Pfam" id="PF00078">
    <property type="entry name" value="RVT_1"/>
    <property type="match status" value="1"/>
</dbReference>
<keyword evidence="10" id="KW-1185">Reference proteome</keyword>
<evidence type="ECO:0000256" key="4">
    <source>
        <dbReference type="ARBA" id="ARBA00022722"/>
    </source>
</evidence>
<feature type="non-terminal residue" evidence="9">
    <location>
        <position position="103"/>
    </location>
</feature>
<feature type="domain" description="Reverse transcriptase" evidence="8">
    <location>
        <begin position="2"/>
        <end position="100"/>
    </location>
</feature>
<dbReference type="Gene3D" id="3.30.70.270">
    <property type="match status" value="1"/>
</dbReference>
<dbReference type="EMBL" id="JYDQ01004041">
    <property type="protein sequence ID" value="KRY02255.1"/>
    <property type="molecule type" value="Genomic_DNA"/>
</dbReference>
<dbReference type="FunFam" id="3.30.70.270:FF:000003">
    <property type="entry name" value="Transposon Ty3-G Gag-Pol polyprotein"/>
    <property type="match status" value="1"/>
</dbReference>
<evidence type="ECO:0000313" key="9">
    <source>
        <dbReference type="EMBL" id="KRY02255.1"/>
    </source>
</evidence>
<organism evidence="9 10">
    <name type="scientific">Trichinella patagoniensis</name>
    <dbReference type="NCBI Taxonomy" id="990121"/>
    <lineage>
        <taxon>Eukaryota</taxon>
        <taxon>Metazoa</taxon>
        <taxon>Ecdysozoa</taxon>
        <taxon>Nematoda</taxon>
        <taxon>Enoplea</taxon>
        <taxon>Dorylaimia</taxon>
        <taxon>Trichinellida</taxon>
        <taxon>Trichinellidae</taxon>
        <taxon>Trichinella</taxon>
    </lineage>
</organism>
<evidence type="ECO:0000256" key="5">
    <source>
        <dbReference type="ARBA" id="ARBA00022759"/>
    </source>
</evidence>
<dbReference type="InterPro" id="IPR043128">
    <property type="entry name" value="Rev_trsase/Diguanyl_cyclase"/>
</dbReference>
<dbReference type="PANTHER" id="PTHR24559">
    <property type="entry name" value="TRANSPOSON TY3-I GAG-POL POLYPROTEIN"/>
    <property type="match status" value="1"/>
</dbReference>
<dbReference type="PANTHER" id="PTHR24559:SF444">
    <property type="entry name" value="REVERSE TRANSCRIPTASE DOMAIN-CONTAINING PROTEIN"/>
    <property type="match status" value="1"/>
</dbReference>
<reference evidence="9 10" key="1">
    <citation type="submission" date="2015-01" db="EMBL/GenBank/DDBJ databases">
        <title>Evolution of Trichinella species and genotypes.</title>
        <authorList>
            <person name="Korhonen P.K."/>
            <person name="Edoardo P."/>
            <person name="Giuseppe L.R."/>
            <person name="Gasser R.B."/>
        </authorList>
    </citation>
    <scope>NUCLEOTIDE SEQUENCE [LARGE SCALE GENOMIC DNA]</scope>
    <source>
        <strain evidence="9">ISS2496</strain>
    </source>
</reference>
<accession>A0A0V0YPM8</accession>
<sequence length="103" mass="12389">MGYHQIRIREQDIPKTAFRTSYGSYEYTVMSFGLVNAPPTFSRMMNFIFNAYTNDFVLVYLDDILVFSKNKEDHAKHLRLVLDKLREHQFYAKFSKCEFWLDE</sequence>
<keyword evidence="4" id="KW-0540">Nuclease</keyword>